<evidence type="ECO:0000313" key="10">
    <source>
        <dbReference type="Proteomes" id="UP000037997"/>
    </source>
</evidence>
<feature type="domain" description="DDH" evidence="6">
    <location>
        <begin position="60"/>
        <end position="204"/>
    </location>
</feature>
<comment type="caution">
    <text evidence="9">The sequence shown here is derived from an EMBL/GenBank/DDBJ whole genome shotgun (WGS) entry which is preliminary data.</text>
</comment>
<dbReference type="Pfam" id="PF02272">
    <property type="entry name" value="DHHA1"/>
    <property type="match status" value="1"/>
</dbReference>
<dbReference type="InterPro" id="IPR038763">
    <property type="entry name" value="DHH_sf"/>
</dbReference>
<accession>A0A0N1E9I8</accession>
<dbReference type="InterPro" id="IPR003156">
    <property type="entry name" value="DHHA1_dom"/>
</dbReference>
<gene>
    <name evidence="9" type="ORF">HPU229334_02230</name>
</gene>
<dbReference type="RefSeq" id="WP_054197596.1">
    <property type="nucleotide sequence ID" value="NZ_JNOC01000016.1"/>
</dbReference>
<evidence type="ECO:0000256" key="2">
    <source>
        <dbReference type="ARBA" id="ARBA00019841"/>
    </source>
</evidence>
<dbReference type="GO" id="GO:0008409">
    <property type="term" value="F:5'-3' exonuclease activity"/>
    <property type="evidence" value="ECO:0007669"/>
    <property type="project" value="InterPro"/>
</dbReference>
<name>A0A0N1E9I8_9HELI</name>
<sequence length="528" mass="60130">MLNDILRFSPLNALEIKNILAGRFDGEKIKKLQDLPPPDSLNNLSKIAKKIAKAIQEKKRIVVVGDYDVDGVVSCAILKEFFDKIPYVISIVIPSRFDDGYGLSSAMIDRLDCEMIITVDNGISAIEAAEVCKQRGIELIITDHHTPQENLPDALICNPKLSPHFPESEICGACVAWYLCAAIKQEMGIKVQMAEFLDLLALAIISDVMPLRGMNRVLLKKGLEVLAQSKRAALAILKEHFKRYPLNSQLLGYYFVPLLNCAGRMEEAKIAYEFLIEKDYYKALEIFKKLQKLNQKRKNLQNKTFLEAKEYFETQEKFEELPFVLVCNEQWNEGVVGIVAAKLCEEYAKPSIVLTHKEGYLKGSMRSLDIDCMKILEQCQGYLEAFGGHFGAAGLSLQKEKFLDFRDYLMQLKLPDKQKIIQSNILGALPLKEVNLEIFRILQEFEPYGEQNSIPQFVTQAKIRAVQIFGTNHSQMVLEQEGVIRKALVFFENLKAYENQEMGFAYSLQWDKFARDVVLKVENYTPLI</sequence>
<dbReference type="AlphaFoldDB" id="A0A0N1E9I8"/>
<dbReference type="SUPFAM" id="SSF64182">
    <property type="entry name" value="DHH phosphoesterases"/>
    <property type="match status" value="1"/>
</dbReference>
<dbReference type="Pfam" id="PF17768">
    <property type="entry name" value="RecJ_OB"/>
    <property type="match status" value="1"/>
</dbReference>
<evidence type="ECO:0000256" key="1">
    <source>
        <dbReference type="ARBA" id="ARBA00005915"/>
    </source>
</evidence>
<dbReference type="Gene3D" id="3.10.310.30">
    <property type="match status" value="1"/>
</dbReference>
<dbReference type="InterPro" id="IPR051673">
    <property type="entry name" value="SSDNA_exonuclease_RecJ"/>
</dbReference>
<dbReference type="PATRIC" id="fig|35818.11.peg.435"/>
<keyword evidence="5 9" id="KW-0269">Exonuclease</keyword>
<dbReference type="InterPro" id="IPR041122">
    <property type="entry name" value="RecJ_OB"/>
</dbReference>
<protein>
    <recommendedName>
        <fullName evidence="2">Single-stranded-DNA-specific exonuclease RecJ</fullName>
    </recommendedName>
</protein>
<keyword evidence="3" id="KW-0540">Nuclease</keyword>
<dbReference type="STRING" id="35818.HPU229336_08345"/>
<dbReference type="InterPro" id="IPR001667">
    <property type="entry name" value="DDH_dom"/>
</dbReference>
<dbReference type="GO" id="GO:0003676">
    <property type="term" value="F:nucleic acid binding"/>
    <property type="evidence" value="ECO:0007669"/>
    <property type="project" value="InterPro"/>
</dbReference>
<evidence type="ECO:0000313" key="9">
    <source>
        <dbReference type="EMBL" id="KPH56233.1"/>
    </source>
</evidence>
<dbReference type="EMBL" id="JNOC01000016">
    <property type="protein sequence ID" value="KPH56233.1"/>
    <property type="molecule type" value="Genomic_DNA"/>
</dbReference>
<comment type="similarity">
    <text evidence="1">Belongs to the RecJ family.</text>
</comment>
<evidence type="ECO:0000256" key="3">
    <source>
        <dbReference type="ARBA" id="ARBA00022722"/>
    </source>
</evidence>
<dbReference type="InterPro" id="IPR004610">
    <property type="entry name" value="RecJ"/>
</dbReference>
<dbReference type="Gene3D" id="3.90.1640.30">
    <property type="match status" value="1"/>
</dbReference>
<proteinExistence type="inferred from homology"/>
<reference evidence="9 10" key="1">
    <citation type="submission" date="2014-06" db="EMBL/GenBank/DDBJ databases">
        <title>Helicobacter pullorum isolates in fresh chicken meat - phenotypic and genotypic features.</title>
        <authorList>
            <person name="Borges V."/>
            <person name="Santos A."/>
            <person name="Correia C.B."/>
            <person name="Saraiva M."/>
            <person name="Menard A."/>
            <person name="Vieira L."/>
            <person name="Sampaio D.A."/>
            <person name="Gomes J.P."/>
            <person name="Oleastro M."/>
        </authorList>
    </citation>
    <scope>NUCLEOTIDE SEQUENCE [LARGE SCALE GENOMIC DNA]</scope>
    <source>
        <strain evidence="9 10">229334/12</strain>
    </source>
</reference>
<organism evidence="9 10">
    <name type="scientific">Helicobacter pullorum</name>
    <dbReference type="NCBI Taxonomy" id="35818"/>
    <lineage>
        <taxon>Bacteria</taxon>
        <taxon>Pseudomonadati</taxon>
        <taxon>Campylobacterota</taxon>
        <taxon>Epsilonproteobacteria</taxon>
        <taxon>Campylobacterales</taxon>
        <taxon>Helicobacteraceae</taxon>
        <taxon>Helicobacter</taxon>
    </lineage>
</organism>
<evidence type="ECO:0000256" key="4">
    <source>
        <dbReference type="ARBA" id="ARBA00022801"/>
    </source>
</evidence>
<dbReference type="PANTHER" id="PTHR30255">
    <property type="entry name" value="SINGLE-STRANDED-DNA-SPECIFIC EXONUCLEASE RECJ"/>
    <property type="match status" value="1"/>
</dbReference>
<keyword evidence="4" id="KW-0378">Hydrolase</keyword>
<evidence type="ECO:0000259" key="8">
    <source>
        <dbReference type="Pfam" id="PF17768"/>
    </source>
</evidence>
<evidence type="ECO:0000256" key="5">
    <source>
        <dbReference type="ARBA" id="ARBA00022839"/>
    </source>
</evidence>
<dbReference type="PANTHER" id="PTHR30255:SF2">
    <property type="entry name" value="SINGLE-STRANDED-DNA-SPECIFIC EXONUCLEASE RECJ"/>
    <property type="match status" value="1"/>
</dbReference>
<dbReference type="Proteomes" id="UP000037997">
    <property type="component" value="Unassembled WGS sequence"/>
</dbReference>
<dbReference type="NCBIfam" id="TIGR00644">
    <property type="entry name" value="recJ"/>
    <property type="match status" value="1"/>
</dbReference>
<feature type="domain" description="RecJ OB" evidence="8">
    <location>
        <begin position="428"/>
        <end position="516"/>
    </location>
</feature>
<feature type="domain" description="DHHA1" evidence="7">
    <location>
        <begin position="324"/>
        <end position="409"/>
    </location>
</feature>
<evidence type="ECO:0000259" key="7">
    <source>
        <dbReference type="Pfam" id="PF02272"/>
    </source>
</evidence>
<dbReference type="Pfam" id="PF01368">
    <property type="entry name" value="DHH"/>
    <property type="match status" value="1"/>
</dbReference>
<dbReference type="GO" id="GO:0006310">
    <property type="term" value="P:DNA recombination"/>
    <property type="evidence" value="ECO:0007669"/>
    <property type="project" value="InterPro"/>
</dbReference>
<dbReference type="GO" id="GO:0006281">
    <property type="term" value="P:DNA repair"/>
    <property type="evidence" value="ECO:0007669"/>
    <property type="project" value="InterPro"/>
</dbReference>
<evidence type="ECO:0000259" key="6">
    <source>
        <dbReference type="Pfam" id="PF01368"/>
    </source>
</evidence>